<protein>
    <submittedName>
        <fullName evidence="10">Alkaline ceramidase</fullName>
    </submittedName>
</protein>
<dbReference type="GO" id="GO:0046514">
    <property type="term" value="P:ceramide catabolic process"/>
    <property type="evidence" value="ECO:0007669"/>
    <property type="project" value="TreeGrafter"/>
</dbReference>
<feature type="binding site" evidence="8">
    <location>
        <position position="275"/>
    </location>
    <ligand>
        <name>Zn(2+)</name>
        <dbReference type="ChEBI" id="CHEBI:29105"/>
        <note>catalytic</note>
    </ligand>
</feature>
<reference evidence="10" key="1">
    <citation type="submission" date="2014-08" db="EMBL/GenBank/DDBJ databases">
        <authorList>
            <person name="Sharma Rahul"/>
            <person name="Thines Marco"/>
        </authorList>
    </citation>
    <scope>NUCLEOTIDE SEQUENCE</scope>
</reference>
<feature type="binding site" evidence="7">
    <location>
        <position position="27"/>
    </location>
    <ligand>
        <name>Ca(2+)</name>
        <dbReference type="ChEBI" id="CHEBI:29108"/>
    </ligand>
</feature>
<evidence type="ECO:0000256" key="9">
    <source>
        <dbReference type="SAM" id="Phobius"/>
    </source>
</evidence>
<feature type="transmembrane region" description="Helical" evidence="9">
    <location>
        <begin position="170"/>
        <end position="191"/>
    </location>
</feature>
<feature type="binding site" evidence="7">
    <location>
        <position position="22"/>
    </location>
    <ligand>
        <name>Ca(2+)</name>
        <dbReference type="ChEBI" id="CHEBI:29108"/>
    </ligand>
</feature>
<organism evidence="10">
    <name type="scientific">Phaffia rhodozyma</name>
    <name type="common">Yeast</name>
    <name type="synonym">Xanthophyllomyces dendrorhous</name>
    <dbReference type="NCBI Taxonomy" id="264483"/>
    <lineage>
        <taxon>Eukaryota</taxon>
        <taxon>Fungi</taxon>
        <taxon>Dikarya</taxon>
        <taxon>Basidiomycota</taxon>
        <taxon>Agaricomycotina</taxon>
        <taxon>Tremellomycetes</taxon>
        <taxon>Cystofilobasidiales</taxon>
        <taxon>Mrakiaceae</taxon>
        <taxon>Phaffia</taxon>
    </lineage>
</organism>
<evidence type="ECO:0000313" key="10">
    <source>
        <dbReference type="EMBL" id="CDZ97090.1"/>
    </source>
</evidence>
<dbReference type="GO" id="GO:0005789">
    <property type="term" value="C:endoplasmic reticulum membrane"/>
    <property type="evidence" value="ECO:0007669"/>
    <property type="project" value="TreeGrafter"/>
</dbReference>
<feature type="transmembrane region" description="Helical" evidence="9">
    <location>
        <begin position="276"/>
        <end position="298"/>
    </location>
</feature>
<feature type="transmembrane region" description="Helical" evidence="9">
    <location>
        <begin position="115"/>
        <end position="134"/>
    </location>
</feature>
<comment type="cofactor">
    <cofactor evidence="8">
        <name>Zn(2+)</name>
        <dbReference type="ChEBI" id="CHEBI:29105"/>
    </cofactor>
</comment>
<keyword evidence="7" id="KW-0479">Metal-binding</keyword>
<comment type="subcellular location">
    <subcellularLocation>
        <location evidence="1">Membrane</location>
        <topology evidence="1">Multi-pass membrane protein</topology>
    </subcellularLocation>
</comment>
<evidence type="ECO:0000256" key="7">
    <source>
        <dbReference type="PIRSR" id="PIRSR608901-1"/>
    </source>
</evidence>
<evidence type="ECO:0000256" key="6">
    <source>
        <dbReference type="ARBA" id="ARBA00023136"/>
    </source>
</evidence>
<dbReference type="AlphaFoldDB" id="A0A0F7SFM3"/>
<evidence type="ECO:0000256" key="8">
    <source>
        <dbReference type="PIRSR" id="PIRSR608901-2"/>
    </source>
</evidence>
<evidence type="ECO:0000256" key="4">
    <source>
        <dbReference type="ARBA" id="ARBA00022801"/>
    </source>
</evidence>
<dbReference type="Pfam" id="PF05875">
    <property type="entry name" value="Ceramidase"/>
    <property type="match status" value="2"/>
</dbReference>
<keyword evidence="4" id="KW-0378">Hydrolase</keyword>
<proteinExistence type="inferred from homology"/>
<keyword evidence="6 9" id="KW-0472">Membrane</keyword>
<keyword evidence="3 9" id="KW-0812">Transmembrane</keyword>
<keyword evidence="7" id="KW-0106">Calcium</keyword>
<evidence type="ECO:0000256" key="3">
    <source>
        <dbReference type="ARBA" id="ARBA00022692"/>
    </source>
</evidence>
<dbReference type="GO" id="GO:0016811">
    <property type="term" value="F:hydrolase activity, acting on carbon-nitrogen (but not peptide) bonds, in linear amides"/>
    <property type="evidence" value="ECO:0007669"/>
    <property type="project" value="InterPro"/>
</dbReference>
<name>A0A0F7SFM3_PHARH</name>
<feature type="binding site" evidence="8">
    <location>
        <position position="279"/>
    </location>
    <ligand>
        <name>Zn(2+)</name>
        <dbReference type="ChEBI" id="CHEBI:29105"/>
        <note>catalytic</note>
    </ligand>
</feature>
<dbReference type="GO" id="GO:0046872">
    <property type="term" value="F:metal ion binding"/>
    <property type="evidence" value="ECO:0007669"/>
    <property type="project" value="UniProtKB-KW"/>
</dbReference>
<dbReference type="PANTHER" id="PTHR46187">
    <property type="entry name" value="ALKALINE CERAMIDASE 3"/>
    <property type="match status" value="1"/>
</dbReference>
<feature type="binding site" evidence="7">
    <location>
        <position position="25"/>
    </location>
    <ligand>
        <name>Ca(2+)</name>
        <dbReference type="ChEBI" id="CHEBI:29108"/>
    </ligand>
</feature>
<comment type="similarity">
    <text evidence="2">Belongs to the alkaline ceramidase family.</text>
</comment>
<feature type="binding site" evidence="8">
    <location>
        <position position="131"/>
    </location>
    <ligand>
        <name>Zn(2+)</name>
        <dbReference type="ChEBI" id="CHEBI:29105"/>
        <note>catalytic</note>
    </ligand>
</feature>
<keyword evidence="8" id="KW-0862">Zinc</keyword>
<evidence type="ECO:0000256" key="2">
    <source>
        <dbReference type="ARBA" id="ARBA00009780"/>
    </source>
</evidence>
<feature type="transmembrane region" description="Helical" evidence="9">
    <location>
        <begin position="140"/>
        <end position="158"/>
    </location>
</feature>
<sequence>MGVTRTGQLASGIWGDHSALIDWCEQNYHVTRYIAEFTNTLSKFVFNPFRYLTPSFDPLTAFDLKPKDLLTIWSLFGSFFCSRSCFQHNSIPFVSMAAYGFVHVLKQGMAPRLSLAYAGMGLVGVGSFLFHATLKWEFQLADELPMIWFSSYLLWSLFNSNPGYDMSVNAWLGLGSLITVDLALSLLYMAYPNPLCHQALFACILLASLKRTNHLVGNVLPEQHRSTVNRLYLTGAASFLAGFLLWNVDNEMCDSIENIRKVWGWWGYGLILEGHAWWHLLTGVGTYRMVTASILLLATIKSTDPSERFEVVDTFGGLLPYVRRVSADKTK</sequence>
<dbReference type="GO" id="GO:0046513">
    <property type="term" value="P:ceramide biosynthetic process"/>
    <property type="evidence" value="ECO:0007669"/>
    <property type="project" value="TreeGrafter"/>
</dbReference>
<accession>A0A0F7SFM3</accession>
<evidence type="ECO:0000256" key="5">
    <source>
        <dbReference type="ARBA" id="ARBA00022989"/>
    </source>
</evidence>
<keyword evidence="5 9" id="KW-1133">Transmembrane helix</keyword>
<dbReference type="EMBL" id="LN483167">
    <property type="protein sequence ID" value="CDZ97090.1"/>
    <property type="molecule type" value="Genomic_DNA"/>
</dbReference>
<feature type="binding site" evidence="7">
    <location>
        <position position="23"/>
    </location>
    <ligand>
        <name>Ca(2+)</name>
        <dbReference type="ChEBI" id="CHEBI:29108"/>
    </ligand>
</feature>
<feature type="binding site" evidence="7">
    <location>
        <position position="36"/>
    </location>
    <ligand>
        <name>Ca(2+)</name>
        <dbReference type="ChEBI" id="CHEBI:29108"/>
    </ligand>
</feature>
<evidence type="ECO:0000256" key="1">
    <source>
        <dbReference type="ARBA" id="ARBA00004141"/>
    </source>
</evidence>
<dbReference type="PANTHER" id="PTHR46187:SF3">
    <property type="entry name" value="ALKALINE CERAMIDASE 3"/>
    <property type="match status" value="1"/>
</dbReference>
<dbReference type="InterPro" id="IPR008901">
    <property type="entry name" value="ACER"/>
</dbReference>